<reference evidence="2 3" key="1">
    <citation type="submission" date="2019-02" db="EMBL/GenBank/DDBJ databases">
        <title>Genomic Encyclopedia of Type Strains, Phase IV (KMG-IV): sequencing the most valuable type-strain genomes for metagenomic binning, comparative biology and taxonomic classification.</title>
        <authorList>
            <person name="Goeker M."/>
        </authorList>
    </citation>
    <scope>NUCLEOTIDE SEQUENCE [LARGE SCALE GENOMIC DNA]</scope>
    <source>
        <strain evidence="2 3">DSM 18116</strain>
    </source>
</reference>
<protein>
    <recommendedName>
        <fullName evidence="4">Lipocalin-like protein</fullName>
    </recommendedName>
</protein>
<gene>
    <name evidence="2" type="ORF">EV199_5582</name>
</gene>
<keyword evidence="3" id="KW-1185">Reference proteome</keyword>
<evidence type="ECO:0000256" key="1">
    <source>
        <dbReference type="SAM" id="SignalP"/>
    </source>
</evidence>
<dbReference type="EMBL" id="SGXA01000004">
    <property type="protein sequence ID" value="RZS67196.1"/>
    <property type="molecule type" value="Genomic_DNA"/>
</dbReference>
<dbReference type="PROSITE" id="PS51257">
    <property type="entry name" value="PROKAR_LIPOPROTEIN"/>
    <property type="match status" value="1"/>
</dbReference>
<organism evidence="2 3">
    <name type="scientific">Pseudobacter ginsenosidimutans</name>
    <dbReference type="NCBI Taxonomy" id="661488"/>
    <lineage>
        <taxon>Bacteria</taxon>
        <taxon>Pseudomonadati</taxon>
        <taxon>Bacteroidota</taxon>
        <taxon>Chitinophagia</taxon>
        <taxon>Chitinophagales</taxon>
        <taxon>Chitinophagaceae</taxon>
        <taxon>Pseudobacter</taxon>
    </lineage>
</organism>
<comment type="caution">
    <text evidence="2">The sequence shown here is derived from an EMBL/GenBank/DDBJ whole genome shotgun (WGS) entry which is preliminary data.</text>
</comment>
<keyword evidence="1" id="KW-0732">Signal</keyword>
<evidence type="ECO:0008006" key="4">
    <source>
        <dbReference type="Google" id="ProtNLM"/>
    </source>
</evidence>
<dbReference type="AlphaFoldDB" id="A0A4Q7MG79"/>
<accession>A0A4Q7MG79</accession>
<evidence type="ECO:0000313" key="2">
    <source>
        <dbReference type="EMBL" id="RZS67196.1"/>
    </source>
</evidence>
<feature type="chain" id="PRO_5020410621" description="Lipocalin-like protein" evidence="1">
    <location>
        <begin position="18"/>
        <end position="132"/>
    </location>
</feature>
<sequence length="132" mass="14863">MIRTLAHLLLLTIVVLACHEQGANGTESRAKHDSATIAPIDDSSGQSAESLAIRPLIGTWAMTGESHMSFRLSKDSLYYPNNDDGFLYKATQDSIHFYMDGYVNDFGWKIRSNDTLEIIVDTAQSHFYYRLK</sequence>
<evidence type="ECO:0000313" key="3">
    <source>
        <dbReference type="Proteomes" id="UP000293874"/>
    </source>
</evidence>
<dbReference type="RefSeq" id="WP_130544059.1">
    <property type="nucleotide sequence ID" value="NZ_SGXA01000004.1"/>
</dbReference>
<dbReference type="Proteomes" id="UP000293874">
    <property type="component" value="Unassembled WGS sequence"/>
</dbReference>
<feature type="signal peptide" evidence="1">
    <location>
        <begin position="1"/>
        <end position="17"/>
    </location>
</feature>
<name>A0A4Q7MG79_9BACT</name>
<proteinExistence type="predicted"/>